<sequence length="302" mass="32288">MDFGVIGYPQVLLGLWGPLALRAAWFVWTRRGAANVAPATRALVTAAVAIAPLVALFVPFEPSTPLRDALPWRAPIAWGIAIAPPADAERSPVGLVLMLFAVVPVVSVLVSFAIGVVEVVVSRCRLARLETGRRGGLRLIAENDSLTACVAGLVVPRVYITESTLRGPHSSAVIAHERAHQRRLHPLLKWTVGCALRAWWWIPGARAMRHDLVVSTELWADDAARRRVGDRAVASALLGSMEHAGVGGLRTAVSVAGLVGAESVLGMRVGALCVPVRARRPVERVLVPVLLLGSLVLFVLLF</sequence>
<reference evidence="2 3" key="1">
    <citation type="submission" date="2019-03" db="EMBL/GenBank/DDBJ databases">
        <title>Genomic analyses of the natural microbiome of Caenorhabditis elegans.</title>
        <authorList>
            <person name="Samuel B."/>
        </authorList>
    </citation>
    <scope>NUCLEOTIDE SEQUENCE [LARGE SCALE GENOMIC DNA]</scope>
    <source>
        <strain evidence="2 3">JUb65</strain>
    </source>
</reference>
<keyword evidence="1" id="KW-1133">Transmembrane helix</keyword>
<feature type="transmembrane region" description="Helical" evidence="1">
    <location>
        <begin position="40"/>
        <end position="60"/>
    </location>
</feature>
<dbReference type="Proteomes" id="UP000295764">
    <property type="component" value="Unassembled WGS sequence"/>
</dbReference>
<feature type="transmembrane region" description="Helical" evidence="1">
    <location>
        <begin position="6"/>
        <end position="28"/>
    </location>
</feature>
<dbReference type="CDD" id="cd07326">
    <property type="entry name" value="M56_BlaR1_MecR1_like"/>
    <property type="match status" value="1"/>
</dbReference>
<dbReference type="RefSeq" id="WP_133519696.1">
    <property type="nucleotide sequence ID" value="NZ_SNVW01000005.1"/>
</dbReference>
<dbReference type="AlphaFoldDB" id="A0A4R6DHN2"/>
<feature type="transmembrane region" description="Helical" evidence="1">
    <location>
        <begin position="285"/>
        <end position="301"/>
    </location>
</feature>
<evidence type="ECO:0008006" key="4">
    <source>
        <dbReference type="Google" id="ProtNLM"/>
    </source>
</evidence>
<dbReference type="OrthoDB" id="4336034at2"/>
<name>A0A4R6DHN2_9MICO</name>
<evidence type="ECO:0000313" key="3">
    <source>
        <dbReference type="Proteomes" id="UP000295764"/>
    </source>
</evidence>
<keyword evidence="1" id="KW-0472">Membrane</keyword>
<dbReference type="EMBL" id="SNVW01000005">
    <property type="protein sequence ID" value="TDN44256.1"/>
    <property type="molecule type" value="Genomic_DNA"/>
</dbReference>
<dbReference type="PANTHER" id="PTHR34978:SF3">
    <property type="entry name" value="SLR0241 PROTEIN"/>
    <property type="match status" value="1"/>
</dbReference>
<gene>
    <name evidence="2" type="ORF">EDF64_10588</name>
</gene>
<evidence type="ECO:0000256" key="1">
    <source>
        <dbReference type="SAM" id="Phobius"/>
    </source>
</evidence>
<evidence type="ECO:0000313" key="2">
    <source>
        <dbReference type="EMBL" id="TDN44256.1"/>
    </source>
</evidence>
<proteinExistence type="predicted"/>
<organism evidence="2 3">
    <name type="scientific">Curtobacterium flaccumfaciens</name>
    <dbReference type="NCBI Taxonomy" id="2035"/>
    <lineage>
        <taxon>Bacteria</taxon>
        <taxon>Bacillati</taxon>
        <taxon>Actinomycetota</taxon>
        <taxon>Actinomycetes</taxon>
        <taxon>Micrococcales</taxon>
        <taxon>Microbacteriaceae</taxon>
        <taxon>Curtobacterium</taxon>
    </lineage>
</organism>
<keyword evidence="1" id="KW-0812">Transmembrane</keyword>
<accession>A0A4R6DHN2</accession>
<feature type="transmembrane region" description="Helical" evidence="1">
    <location>
        <begin position="95"/>
        <end position="121"/>
    </location>
</feature>
<dbReference type="InterPro" id="IPR052173">
    <property type="entry name" value="Beta-lactam_resp_regulator"/>
</dbReference>
<protein>
    <recommendedName>
        <fullName evidence="4">Peptidase M56 domain-containing protein</fullName>
    </recommendedName>
</protein>
<dbReference type="PANTHER" id="PTHR34978">
    <property type="entry name" value="POSSIBLE SENSOR-TRANSDUCER PROTEIN BLAR"/>
    <property type="match status" value="1"/>
</dbReference>
<comment type="caution">
    <text evidence="2">The sequence shown here is derived from an EMBL/GenBank/DDBJ whole genome shotgun (WGS) entry which is preliminary data.</text>
</comment>